<sequence length="60" mass="6577">MEDRLSELCLDVLIHHQMHSDRQIRGPFSDVNSSGSGMAFLIDTVVEESYVRGSRGGGPS</sequence>
<dbReference type="Proteomes" id="UP001370490">
    <property type="component" value="Unassembled WGS sequence"/>
</dbReference>
<reference evidence="1 2" key="1">
    <citation type="submission" date="2023-12" db="EMBL/GenBank/DDBJ databases">
        <title>A high-quality genome assembly for Dillenia turbinata (Dilleniales).</title>
        <authorList>
            <person name="Chanderbali A."/>
        </authorList>
    </citation>
    <scope>NUCLEOTIDE SEQUENCE [LARGE SCALE GENOMIC DNA]</scope>
    <source>
        <strain evidence="1">LSX21</strain>
        <tissue evidence="1">Leaf</tissue>
    </source>
</reference>
<dbReference type="EMBL" id="JBAMMX010000014">
    <property type="protein sequence ID" value="KAK6927227.1"/>
    <property type="molecule type" value="Genomic_DNA"/>
</dbReference>
<accession>A0AAN8Z711</accession>
<keyword evidence="2" id="KW-1185">Reference proteome</keyword>
<name>A0AAN8Z711_9MAGN</name>
<comment type="caution">
    <text evidence="1">The sequence shown here is derived from an EMBL/GenBank/DDBJ whole genome shotgun (WGS) entry which is preliminary data.</text>
</comment>
<gene>
    <name evidence="1" type="ORF">RJ641_005818</name>
</gene>
<dbReference type="AlphaFoldDB" id="A0AAN8Z711"/>
<proteinExistence type="predicted"/>
<protein>
    <submittedName>
        <fullName evidence="1">Uncharacterized protein</fullName>
    </submittedName>
</protein>
<organism evidence="1 2">
    <name type="scientific">Dillenia turbinata</name>
    <dbReference type="NCBI Taxonomy" id="194707"/>
    <lineage>
        <taxon>Eukaryota</taxon>
        <taxon>Viridiplantae</taxon>
        <taxon>Streptophyta</taxon>
        <taxon>Embryophyta</taxon>
        <taxon>Tracheophyta</taxon>
        <taxon>Spermatophyta</taxon>
        <taxon>Magnoliopsida</taxon>
        <taxon>eudicotyledons</taxon>
        <taxon>Gunneridae</taxon>
        <taxon>Pentapetalae</taxon>
        <taxon>Dilleniales</taxon>
        <taxon>Dilleniaceae</taxon>
        <taxon>Dillenia</taxon>
    </lineage>
</organism>
<evidence type="ECO:0000313" key="1">
    <source>
        <dbReference type="EMBL" id="KAK6927227.1"/>
    </source>
</evidence>
<evidence type="ECO:0000313" key="2">
    <source>
        <dbReference type="Proteomes" id="UP001370490"/>
    </source>
</evidence>